<proteinExistence type="predicted"/>
<dbReference type="InterPro" id="IPR008915">
    <property type="entry name" value="Peptidase_M50"/>
</dbReference>
<dbReference type="InterPro" id="IPR001193">
    <property type="entry name" value="MBTPS2"/>
</dbReference>
<dbReference type="GO" id="GO:0016020">
    <property type="term" value="C:membrane"/>
    <property type="evidence" value="ECO:0007669"/>
    <property type="project" value="InterPro"/>
</dbReference>
<feature type="domain" description="Peptidase M50" evidence="6">
    <location>
        <begin position="115"/>
        <end position="370"/>
    </location>
</feature>
<feature type="transmembrane region" description="Helical" evidence="5">
    <location>
        <begin position="105"/>
        <end position="127"/>
    </location>
</feature>
<feature type="transmembrane region" description="Helical" evidence="5">
    <location>
        <begin position="177"/>
        <end position="206"/>
    </location>
</feature>
<keyword evidence="4 5" id="KW-0472">Membrane</keyword>
<dbReference type="PANTHER" id="PTHR13325">
    <property type="entry name" value="PROTEASE M50 MEMBRANE-BOUND TRANSCRIPTION FACTOR SITE 2 PROTEASE"/>
    <property type="match status" value="1"/>
</dbReference>
<dbReference type="SUPFAM" id="SSF50156">
    <property type="entry name" value="PDZ domain-like"/>
    <property type="match status" value="1"/>
</dbReference>
<evidence type="ECO:0000256" key="3">
    <source>
        <dbReference type="ARBA" id="ARBA00022989"/>
    </source>
</evidence>
<evidence type="ECO:0000313" key="7">
    <source>
        <dbReference type="EMBL" id="MBE6511622.1"/>
    </source>
</evidence>
<dbReference type="PRINTS" id="PR01000">
    <property type="entry name" value="SREBPS2PTASE"/>
</dbReference>
<dbReference type="AlphaFoldDB" id="A0A8T3VK85"/>
<name>A0A8T3VK85_METOL</name>
<comment type="caution">
    <text evidence="7">The sequence shown here is derived from an EMBL/GenBank/DDBJ whole genome shotgun (WGS) entry which is preliminary data.</text>
</comment>
<dbReference type="CDD" id="cd06159">
    <property type="entry name" value="S2P-M50_PDZ_Arch"/>
    <property type="match status" value="1"/>
</dbReference>
<gene>
    <name evidence="7" type="ORF">E7Z75_00525</name>
</gene>
<feature type="transmembrane region" description="Helical" evidence="5">
    <location>
        <begin position="139"/>
        <end position="157"/>
    </location>
</feature>
<accession>A0A8T3VK85</accession>
<sequence>MNGIWYYVIAFILIWVIAIVFKDYLTDHGVEVNFPLLMWKTQRLRGFIDRLANRAPRFWRWYMNAGIVISAGFMILMAGALVYSLKTLMDAPTVSLVVPGVEVPGSPIFIPLLSGLIALATVLVVHEFSHGILARVEKIGLKSIGLLLFAILPGAFVEPDDEELNELSRPAKMRIYVAGSMANLTLAAIAMIIMMVISSFIVPMVFEDDGVVINRLTSDGNAINHMSEGMVIRSINNLTVNDMASFQKATNTLKPNETVNIHTDQGDYSFQLKSNPMNRSLGFMGVQVNANNVIADGFDNQFYTPLLWILMPLSELLFWIYFLNFAIGTFNLLPMKPLDGGHLLENLLSYIMPESAYKPIVTFMSFFMGIIIVVSLVVGLVGIPV</sequence>
<comment type="subcellular location">
    <subcellularLocation>
        <location evidence="1">Endomembrane system</location>
        <topology evidence="1">Multi-pass membrane protein</topology>
    </subcellularLocation>
</comment>
<evidence type="ECO:0000259" key="6">
    <source>
        <dbReference type="Pfam" id="PF02163"/>
    </source>
</evidence>
<feature type="transmembrane region" description="Helical" evidence="5">
    <location>
        <begin position="6"/>
        <end position="25"/>
    </location>
</feature>
<feature type="transmembrane region" description="Helical" evidence="5">
    <location>
        <begin position="316"/>
        <end position="333"/>
    </location>
</feature>
<feature type="transmembrane region" description="Helical" evidence="5">
    <location>
        <begin position="360"/>
        <end position="383"/>
    </location>
</feature>
<keyword evidence="3 5" id="KW-1133">Transmembrane helix</keyword>
<evidence type="ECO:0000256" key="5">
    <source>
        <dbReference type="SAM" id="Phobius"/>
    </source>
</evidence>
<dbReference type="InterPro" id="IPR036034">
    <property type="entry name" value="PDZ_sf"/>
</dbReference>
<dbReference type="GO" id="GO:0005737">
    <property type="term" value="C:cytoplasm"/>
    <property type="evidence" value="ECO:0007669"/>
    <property type="project" value="TreeGrafter"/>
</dbReference>
<protein>
    <submittedName>
        <fullName evidence="7">Membrane-associated Zn-dependent protease</fullName>
    </submittedName>
</protein>
<organism evidence="7 8">
    <name type="scientific">Methanobrevibacter olleyae</name>
    <dbReference type="NCBI Taxonomy" id="294671"/>
    <lineage>
        <taxon>Archaea</taxon>
        <taxon>Methanobacteriati</taxon>
        <taxon>Methanobacteriota</taxon>
        <taxon>Methanomada group</taxon>
        <taxon>Methanobacteria</taxon>
        <taxon>Methanobacteriales</taxon>
        <taxon>Methanobacteriaceae</taxon>
        <taxon>Methanobrevibacter</taxon>
    </lineage>
</organism>
<keyword evidence="7" id="KW-0378">Hydrolase</keyword>
<dbReference type="Pfam" id="PF02163">
    <property type="entry name" value="Peptidase_M50"/>
    <property type="match status" value="1"/>
</dbReference>
<evidence type="ECO:0000256" key="2">
    <source>
        <dbReference type="ARBA" id="ARBA00022692"/>
    </source>
</evidence>
<evidence type="ECO:0000313" key="8">
    <source>
        <dbReference type="Proteomes" id="UP000732619"/>
    </source>
</evidence>
<keyword evidence="2 5" id="KW-0812">Transmembrane</keyword>
<dbReference type="GO" id="GO:0012505">
    <property type="term" value="C:endomembrane system"/>
    <property type="evidence" value="ECO:0007669"/>
    <property type="project" value="UniProtKB-SubCell"/>
</dbReference>
<evidence type="ECO:0000256" key="1">
    <source>
        <dbReference type="ARBA" id="ARBA00004127"/>
    </source>
</evidence>
<dbReference type="PANTHER" id="PTHR13325:SF3">
    <property type="entry name" value="MEMBRANE-BOUND TRANSCRIPTION FACTOR SITE-2 PROTEASE"/>
    <property type="match status" value="1"/>
</dbReference>
<feature type="transmembrane region" description="Helical" evidence="5">
    <location>
        <begin position="61"/>
        <end position="85"/>
    </location>
</feature>
<dbReference type="Gene3D" id="2.30.42.10">
    <property type="match status" value="1"/>
</dbReference>
<dbReference type="Proteomes" id="UP000732619">
    <property type="component" value="Unassembled WGS sequence"/>
</dbReference>
<evidence type="ECO:0000256" key="4">
    <source>
        <dbReference type="ARBA" id="ARBA00023136"/>
    </source>
</evidence>
<dbReference type="GO" id="GO:0004222">
    <property type="term" value="F:metalloendopeptidase activity"/>
    <property type="evidence" value="ECO:0007669"/>
    <property type="project" value="InterPro"/>
</dbReference>
<dbReference type="EMBL" id="SUTG01000001">
    <property type="protein sequence ID" value="MBE6511622.1"/>
    <property type="molecule type" value="Genomic_DNA"/>
</dbReference>
<keyword evidence="7" id="KW-0645">Protease</keyword>
<dbReference type="GO" id="GO:0031293">
    <property type="term" value="P:membrane protein intracellular domain proteolysis"/>
    <property type="evidence" value="ECO:0007669"/>
    <property type="project" value="TreeGrafter"/>
</dbReference>
<reference evidence="7" key="1">
    <citation type="submission" date="2019-04" db="EMBL/GenBank/DDBJ databases">
        <title>Evolution of Biomass-Degrading Anaerobic Consortia Revealed by Metagenomics.</title>
        <authorList>
            <person name="Peng X."/>
        </authorList>
    </citation>
    <scope>NUCLEOTIDE SEQUENCE</scope>
    <source>
        <strain evidence="7">SIG14</strain>
    </source>
</reference>